<dbReference type="AlphaFoldDB" id="A0AB34CA56"/>
<dbReference type="SUPFAM" id="SSF50891">
    <property type="entry name" value="Cyclophilin-like"/>
    <property type="match status" value="1"/>
</dbReference>
<evidence type="ECO:0000313" key="5">
    <source>
        <dbReference type="EMBL" id="KAA5844181.1"/>
    </source>
</evidence>
<dbReference type="RefSeq" id="WP_150049500.1">
    <property type="nucleotide sequence ID" value="NZ_VWPC01000006.1"/>
</dbReference>
<keyword evidence="1" id="KW-0547">Nucleotide-binding</keyword>
<organism evidence="5 6">
    <name type="scientific">Pseudomonas chlororaphis</name>
    <dbReference type="NCBI Taxonomy" id="587753"/>
    <lineage>
        <taxon>Bacteria</taxon>
        <taxon>Pseudomonadati</taxon>
        <taxon>Pseudomonadota</taxon>
        <taxon>Gammaproteobacteria</taxon>
        <taxon>Pseudomonadales</taxon>
        <taxon>Pseudomonadaceae</taxon>
        <taxon>Pseudomonas</taxon>
    </lineage>
</organism>
<dbReference type="EC" id="3.5.2.9" evidence="5"/>
<name>A0AB34CA56_9PSED</name>
<keyword evidence="3" id="KW-0067">ATP-binding</keyword>
<dbReference type="GO" id="GO:0017168">
    <property type="term" value="F:5-oxoprolinase (ATP-hydrolyzing) activity"/>
    <property type="evidence" value="ECO:0007669"/>
    <property type="project" value="UniProtKB-EC"/>
</dbReference>
<dbReference type="PANTHER" id="PTHR34698">
    <property type="entry name" value="5-OXOPROLINASE SUBUNIT B"/>
    <property type="match status" value="1"/>
</dbReference>
<dbReference type="InterPro" id="IPR029000">
    <property type="entry name" value="Cyclophilin-like_dom_sf"/>
</dbReference>
<keyword evidence="2 5" id="KW-0378">Hydrolase</keyword>
<comment type="caution">
    <text evidence="5">The sequence shown here is derived from an EMBL/GenBank/DDBJ whole genome shotgun (WGS) entry which is preliminary data.</text>
</comment>
<dbReference type="InterPro" id="IPR010016">
    <property type="entry name" value="PxpB"/>
</dbReference>
<evidence type="ECO:0000259" key="4">
    <source>
        <dbReference type="SMART" id="SM00796"/>
    </source>
</evidence>
<proteinExistence type="predicted"/>
<dbReference type="SUPFAM" id="SSF160467">
    <property type="entry name" value="PH0987 N-terminal domain-like"/>
    <property type="match status" value="1"/>
</dbReference>
<dbReference type="GO" id="GO:0005524">
    <property type="term" value="F:ATP binding"/>
    <property type="evidence" value="ECO:0007669"/>
    <property type="project" value="UniProtKB-KW"/>
</dbReference>
<dbReference type="NCBIfam" id="TIGR00370">
    <property type="entry name" value="5-oxoprolinase subunit PxpB"/>
    <property type="match status" value="1"/>
</dbReference>
<protein>
    <submittedName>
        <fullName evidence="5">5-oxoprolinase subunit PxpB</fullName>
        <ecNumber evidence="5">3.5.2.9</ecNumber>
    </submittedName>
</protein>
<feature type="domain" description="Carboxyltransferase" evidence="4">
    <location>
        <begin position="3"/>
        <end position="204"/>
    </location>
</feature>
<dbReference type="Pfam" id="PF02682">
    <property type="entry name" value="CT_C_D"/>
    <property type="match status" value="1"/>
</dbReference>
<dbReference type="EMBL" id="VWPC01000006">
    <property type="protein sequence ID" value="KAA5844181.1"/>
    <property type="molecule type" value="Genomic_DNA"/>
</dbReference>
<sequence length="235" mass="25828">MKIRLEVVAIDCLMVRLFDAIAEANMPWMLAASERLRAAFGEQLIDLVPSYTTLMVHYDLTALSPSQARELIDVALTDLTPDSRTGGQRHVLPVWYDLSVGPELSLLSRRSGLSVNEVIRCHSEREYQVFALGFAPGFAFMGLVDEVLAAPRLDTPRKRVAAGSVGIAERQTAAYPVVSPGGWNLIGRTPSRLFDRERDGYSLMQPGDSVRFAAVDHAEFIRLGGDDTPLLEALA</sequence>
<dbReference type="Proteomes" id="UP000323924">
    <property type="component" value="Unassembled WGS sequence"/>
</dbReference>
<gene>
    <name evidence="5" type="primary">pxpB</name>
    <name evidence="5" type="ORF">F2A38_06850</name>
</gene>
<dbReference type="PANTHER" id="PTHR34698:SF2">
    <property type="entry name" value="5-OXOPROLINASE SUBUNIT B"/>
    <property type="match status" value="1"/>
</dbReference>
<evidence type="ECO:0000256" key="1">
    <source>
        <dbReference type="ARBA" id="ARBA00022741"/>
    </source>
</evidence>
<dbReference type="Gene3D" id="3.30.1360.40">
    <property type="match status" value="1"/>
</dbReference>
<evidence type="ECO:0000313" key="6">
    <source>
        <dbReference type="Proteomes" id="UP000323924"/>
    </source>
</evidence>
<evidence type="ECO:0000256" key="2">
    <source>
        <dbReference type="ARBA" id="ARBA00022801"/>
    </source>
</evidence>
<dbReference type="SMART" id="SM00796">
    <property type="entry name" value="AHS1"/>
    <property type="match status" value="1"/>
</dbReference>
<accession>A0AB34CA56</accession>
<reference evidence="5 6" key="1">
    <citation type="submission" date="2019-09" db="EMBL/GenBank/DDBJ databases">
        <authorList>
            <person name="Vacheron J."/>
            <person name="Dubost A."/>
            <person name="Prigent-Combaret C."/>
            <person name="Muller D."/>
        </authorList>
    </citation>
    <scope>NUCLEOTIDE SEQUENCE [LARGE SCALE GENOMIC DNA]</scope>
    <source>
        <strain evidence="5 6">JV497</strain>
    </source>
</reference>
<evidence type="ECO:0000256" key="3">
    <source>
        <dbReference type="ARBA" id="ARBA00022840"/>
    </source>
</evidence>
<dbReference type="InterPro" id="IPR003833">
    <property type="entry name" value="CT_C_D"/>
</dbReference>
<dbReference type="Gene3D" id="2.40.100.10">
    <property type="entry name" value="Cyclophilin-like"/>
    <property type="match status" value="1"/>
</dbReference>